<evidence type="ECO:0000313" key="1">
    <source>
        <dbReference type="EMBL" id="TRW45736.1"/>
    </source>
</evidence>
<sequence length="496" mass="54249">MNPLSAALAARRLAEDSSAWSLLRATNAPVAVAVLGAHLAGETRRVPAPVLHEAVEGDLEDLRAHGFELPRTGVQYCSDWLAAGYLVRRPGESREEHYELSDGALAAIRFVEQLADPRPSVTESRLATIVERIHRLAVDTDPDVTRRIAALTAERDRIDIQIAALTAGDVEELPEERAIERALDILSLAAEIPEDFARVRSSLEQLNRDLRRQLVEDPESRGTVLDDVFRGVDLLADSDAGRSFSAFYALVLDAERAATFEDEVDELVRRQFARRLTREQTSALSRMLHDLQDAGSEIHQVMTSFSRSLRRFVQSEELAEDRRVHRLVREALADAGALAGTVAPYRATGLDLSLTAVTASQISAMRLHNPADSETTEDVAPAPHELADLETLRALVRASEIDLAELTGNVNEVLAGRGPATIAEILAERPATQGVASVVGLLVLAEAHATRTREGRAEHVTWSVAMAEEPAREPVTADHTLRGATIPEYLFEKEIA</sequence>
<accession>A0A552WST9</accession>
<organism evidence="1 2">
    <name type="scientific">Georgenia yuyongxinii</name>
    <dbReference type="NCBI Taxonomy" id="2589797"/>
    <lineage>
        <taxon>Bacteria</taxon>
        <taxon>Bacillati</taxon>
        <taxon>Actinomycetota</taxon>
        <taxon>Actinomycetes</taxon>
        <taxon>Micrococcales</taxon>
        <taxon>Bogoriellaceae</taxon>
        <taxon>Georgenia</taxon>
    </lineage>
</organism>
<reference evidence="1 2" key="1">
    <citation type="submission" date="2019-07" db="EMBL/GenBank/DDBJ databases">
        <title>Georgenia wutianyii sp. nov. and Georgenia *** sp. nov. isolated from plateau pika (Ochotona curzoniae) in the Qinghai-Tibet plateau of China.</title>
        <authorList>
            <person name="Tian Z."/>
        </authorList>
    </citation>
    <scope>NUCLEOTIDE SEQUENCE [LARGE SCALE GENOMIC DNA]</scope>
    <source>
        <strain evidence="1 2">Z446</strain>
    </source>
</reference>
<name>A0A552WST9_9MICO</name>
<protein>
    <submittedName>
        <fullName evidence="1">DUF3375 domain-containing protein</fullName>
    </submittedName>
</protein>
<dbReference type="Proteomes" id="UP000318693">
    <property type="component" value="Unassembled WGS sequence"/>
</dbReference>
<dbReference type="AlphaFoldDB" id="A0A552WST9"/>
<keyword evidence="2" id="KW-1185">Reference proteome</keyword>
<dbReference type="InterPro" id="IPR021804">
    <property type="entry name" value="DUF3375"/>
</dbReference>
<dbReference type="RefSeq" id="WP_143418035.1">
    <property type="nucleotide sequence ID" value="NZ_VJXR01000018.1"/>
</dbReference>
<comment type="caution">
    <text evidence="1">The sequence shown here is derived from an EMBL/GenBank/DDBJ whole genome shotgun (WGS) entry which is preliminary data.</text>
</comment>
<dbReference type="EMBL" id="VJXR01000018">
    <property type="protein sequence ID" value="TRW45736.1"/>
    <property type="molecule type" value="Genomic_DNA"/>
</dbReference>
<evidence type="ECO:0000313" key="2">
    <source>
        <dbReference type="Proteomes" id="UP000318693"/>
    </source>
</evidence>
<proteinExistence type="predicted"/>
<dbReference type="Pfam" id="PF11855">
    <property type="entry name" value="DUF3375"/>
    <property type="match status" value="1"/>
</dbReference>
<gene>
    <name evidence="1" type="ORF">FJ693_08145</name>
</gene>